<reference evidence="2" key="1">
    <citation type="submission" date="2016-10" db="EMBL/GenBank/DDBJ databases">
        <authorList>
            <person name="Varghese N."/>
            <person name="Submissions S."/>
        </authorList>
    </citation>
    <scope>NUCLEOTIDE SEQUENCE [LARGE SCALE GENOMIC DNA]</scope>
    <source>
        <strain evidence="2">DSM 25329</strain>
    </source>
</reference>
<dbReference type="EMBL" id="FNAN01000001">
    <property type="protein sequence ID" value="SDD54928.1"/>
    <property type="molecule type" value="Genomic_DNA"/>
</dbReference>
<protein>
    <recommendedName>
        <fullName evidence="3">DUF4242 domain-containing protein</fullName>
    </recommendedName>
</protein>
<evidence type="ECO:0000313" key="1">
    <source>
        <dbReference type="EMBL" id="SDD54928.1"/>
    </source>
</evidence>
<dbReference type="Pfam" id="PF14026">
    <property type="entry name" value="SCO4226-like"/>
    <property type="match status" value="1"/>
</dbReference>
<evidence type="ECO:0008006" key="3">
    <source>
        <dbReference type="Google" id="ProtNLM"/>
    </source>
</evidence>
<keyword evidence="2" id="KW-1185">Reference proteome</keyword>
<gene>
    <name evidence="1" type="ORF">SAMN04487996_101292</name>
</gene>
<dbReference type="InterPro" id="IPR025336">
    <property type="entry name" value="SCO4226-like"/>
</dbReference>
<organism evidence="1 2">
    <name type="scientific">Dyadobacter soli</name>
    <dbReference type="NCBI Taxonomy" id="659014"/>
    <lineage>
        <taxon>Bacteria</taxon>
        <taxon>Pseudomonadati</taxon>
        <taxon>Bacteroidota</taxon>
        <taxon>Cytophagia</taxon>
        <taxon>Cytophagales</taxon>
        <taxon>Spirosomataceae</taxon>
        <taxon>Dyadobacter</taxon>
    </lineage>
</organism>
<evidence type="ECO:0000313" key="2">
    <source>
        <dbReference type="Proteomes" id="UP000198748"/>
    </source>
</evidence>
<dbReference type="RefSeq" id="WP_090145971.1">
    <property type="nucleotide sequence ID" value="NZ_FNAN01000001.1"/>
</dbReference>
<dbReference type="AlphaFoldDB" id="A0A1G6VMY9"/>
<dbReference type="Proteomes" id="UP000198748">
    <property type="component" value="Unassembled WGS sequence"/>
</dbReference>
<proteinExistence type="predicted"/>
<accession>A0A1G6VMY9</accession>
<name>A0A1G6VMY9_9BACT</name>
<dbReference type="OrthoDB" id="9800027at2"/>
<sequence length="92" mass="10223">MKKFLIERDIPDLGNLSEEALRAISQISCATVNSLEAPYHWIQSFVTQDKLYCIHIAESEEVVREHARLGNFPVKSIAEVKGIIDPATAANA</sequence>